<feature type="transmembrane region" description="Helical" evidence="7">
    <location>
        <begin position="117"/>
        <end position="142"/>
    </location>
</feature>
<evidence type="ECO:0000256" key="4">
    <source>
        <dbReference type="ARBA" id="ARBA00022692"/>
    </source>
</evidence>
<feature type="domain" description="Type II secretion system protein GspF" evidence="8">
    <location>
        <begin position="26"/>
        <end position="142"/>
    </location>
</feature>
<dbReference type="Pfam" id="PF00482">
    <property type="entry name" value="T2SSF"/>
    <property type="match status" value="2"/>
</dbReference>
<organism evidence="9 10">
    <name type="scientific">Ligilactobacillus ruminis</name>
    <dbReference type="NCBI Taxonomy" id="1623"/>
    <lineage>
        <taxon>Bacteria</taxon>
        <taxon>Bacillati</taxon>
        <taxon>Bacillota</taxon>
        <taxon>Bacilli</taxon>
        <taxon>Lactobacillales</taxon>
        <taxon>Lactobacillaceae</taxon>
        <taxon>Ligilactobacillus</taxon>
    </lineage>
</organism>
<feature type="transmembrane region" description="Helical" evidence="7">
    <location>
        <begin position="311"/>
        <end position="336"/>
    </location>
</feature>
<evidence type="ECO:0000313" key="9">
    <source>
        <dbReference type="EMBL" id="SEM95929.1"/>
    </source>
</evidence>
<proteinExistence type="inferred from homology"/>
<dbReference type="PRINTS" id="PR00812">
    <property type="entry name" value="BCTERIALGSPF"/>
</dbReference>
<feature type="domain" description="Type II secretion system protein GspF" evidence="8">
    <location>
        <begin position="219"/>
        <end position="337"/>
    </location>
</feature>
<evidence type="ECO:0000256" key="3">
    <source>
        <dbReference type="ARBA" id="ARBA00022475"/>
    </source>
</evidence>
<keyword evidence="5 7" id="KW-1133">Transmembrane helix</keyword>
<accession>A0ABY1AE34</accession>
<evidence type="ECO:0000313" key="10">
    <source>
        <dbReference type="Proteomes" id="UP000182089"/>
    </source>
</evidence>
<dbReference type="InterPro" id="IPR003004">
    <property type="entry name" value="GspF/PilC"/>
</dbReference>
<dbReference type="InterPro" id="IPR018076">
    <property type="entry name" value="T2SS_GspF_dom"/>
</dbReference>
<keyword evidence="3" id="KW-1003">Cell membrane</keyword>
<dbReference type="Gene3D" id="1.20.81.30">
    <property type="entry name" value="Type II secretion system (T2SS), domain F"/>
    <property type="match status" value="2"/>
</dbReference>
<keyword evidence="4 7" id="KW-0812">Transmembrane</keyword>
<dbReference type="InterPro" id="IPR042094">
    <property type="entry name" value="T2SS_GspF_sf"/>
</dbReference>
<dbReference type="EMBL" id="FOCC01000016">
    <property type="protein sequence ID" value="SEM95929.1"/>
    <property type="molecule type" value="Genomic_DNA"/>
</dbReference>
<comment type="similarity">
    <text evidence="2">Belongs to the GSP F family.</text>
</comment>
<dbReference type="PANTHER" id="PTHR30012">
    <property type="entry name" value="GENERAL SECRETION PATHWAY PROTEIN"/>
    <property type="match status" value="1"/>
</dbReference>
<evidence type="ECO:0000256" key="5">
    <source>
        <dbReference type="ARBA" id="ARBA00022989"/>
    </source>
</evidence>
<evidence type="ECO:0000256" key="1">
    <source>
        <dbReference type="ARBA" id="ARBA00004651"/>
    </source>
</evidence>
<evidence type="ECO:0000259" key="8">
    <source>
        <dbReference type="Pfam" id="PF00482"/>
    </source>
</evidence>
<evidence type="ECO:0000256" key="7">
    <source>
        <dbReference type="SAM" id="Phobius"/>
    </source>
</evidence>
<reference evidence="9 10" key="1">
    <citation type="submission" date="2016-10" db="EMBL/GenBank/DDBJ databases">
        <authorList>
            <person name="Varghese N."/>
            <person name="Submissions S."/>
        </authorList>
    </citation>
    <scope>NUCLEOTIDE SEQUENCE [LARGE SCALE GENOMIC DNA]</scope>
    <source>
        <strain evidence="9 10">WC1T17</strain>
    </source>
</reference>
<dbReference type="Proteomes" id="UP000182089">
    <property type="component" value="Unassembled WGS sequence"/>
</dbReference>
<comment type="caution">
    <text evidence="9">The sequence shown here is derived from an EMBL/GenBank/DDBJ whole genome shotgun (WGS) entry which is preliminary data.</text>
</comment>
<keyword evidence="6 7" id="KW-0472">Membrane</keyword>
<sequence length="346" mass="40104">MAGLRQKIGKTLPRGEKWSAKKQALFFKDLAGMLKAGFSIHQAVINLKRAQVKPDEDLIELDEKLQRGISLSQALKKHLQAATYYQLVIAELHGSIEESIEQLGMYLERKNTQKNKLLGLLIYPLFLLVFLFGIVVFMKIFLEPQLRQFEGATYESGFDIRQLGQIMALAILLVLSIYLGKVYCWWRKQKALNRHYWYCSLPLIGRIYQQYCRYYLSFNLAMLLNSGLDLKDICRLLLNFEKKSLFYQLGYELNRQLNQGQDLGAMEQTLIFMPELKHFFELGQTKTEISAQLMLYAKFSYHKLVRQIDNLLALVQPLCFLVIALVIIGSYLSMLLPLYNSLGEMK</sequence>
<dbReference type="PANTHER" id="PTHR30012:SF0">
    <property type="entry name" value="TYPE II SECRETION SYSTEM PROTEIN F-RELATED"/>
    <property type="match status" value="1"/>
</dbReference>
<feature type="transmembrane region" description="Helical" evidence="7">
    <location>
        <begin position="162"/>
        <end position="186"/>
    </location>
</feature>
<comment type="subcellular location">
    <subcellularLocation>
        <location evidence="1">Cell membrane</location>
        <topology evidence="1">Multi-pass membrane protein</topology>
    </subcellularLocation>
</comment>
<evidence type="ECO:0000256" key="2">
    <source>
        <dbReference type="ARBA" id="ARBA00005745"/>
    </source>
</evidence>
<evidence type="ECO:0000256" key="6">
    <source>
        <dbReference type="ARBA" id="ARBA00023136"/>
    </source>
</evidence>
<gene>
    <name evidence="9" type="ORF">SAMN05216431_11616</name>
</gene>
<protein>
    <submittedName>
        <fullName evidence="9">Competence protein ComGB</fullName>
    </submittedName>
</protein>
<name>A0ABY1AE34_9LACO</name>